<dbReference type="EMBL" id="JRHO01000009">
    <property type="protein sequence ID" value="KGK99382.1"/>
    <property type="molecule type" value="Genomic_DNA"/>
</dbReference>
<dbReference type="PANTHER" id="PTHR33164:SF43">
    <property type="entry name" value="HTH-TYPE TRANSCRIPTIONAL REPRESSOR YETL"/>
    <property type="match status" value="1"/>
</dbReference>
<gene>
    <name evidence="5" type="ORF">LI82_05125</name>
</gene>
<keyword evidence="3" id="KW-0804">Transcription</keyword>
<dbReference type="InterPro" id="IPR036390">
    <property type="entry name" value="WH_DNA-bd_sf"/>
</dbReference>
<evidence type="ECO:0000256" key="3">
    <source>
        <dbReference type="ARBA" id="ARBA00023163"/>
    </source>
</evidence>
<evidence type="ECO:0000313" key="5">
    <source>
        <dbReference type="EMBL" id="KGK99382.1"/>
    </source>
</evidence>
<organism evidence="5 6">
    <name type="scientific">Methanococcoides methylutens</name>
    <dbReference type="NCBI Taxonomy" id="2226"/>
    <lineage>
        <taxon>Archaea</taxon>
        <taxon>Methanobacteriati</taxon>
        <taxon>Methanobacteriota</taxon>
        <taxon>Stenosarchaea group</taxon>
        <taxon>Methanomicrobia</taxon>
        <taxon>Methanosarcinales</taxon>
        <taxon>Methanosarcinaceae</taxon>
        <taxon>Methanococcoides</taxon>
    </lineage>
</organism>
<dbReference type="RefSeq" id="WP_048193780.1">
    <property type="nucleotide sequence ID" value="NZ_CAAGSM010000006.1"/>
</dbReference>
<reference evidence="5 6" key="1">
    <citation type="submission" date="2014-09" db="EMBL/GenBank/DDBJ databases">
        <title>Draft genome sequence of an obligately methylotrophic methanogen, Methanococcoides methylutens, isolated from marine sediment.</title>
        <authorList>
            <person name="Guan Y."/>
            <person name="Ngugi D.K."/>
            <person name="Blom J."/>
            <person name="Ali S."/>
            <person name="Ferry J.G."/>
            <person name="Stingl U."/>
        </authorList>
    </citation>
    <scope>NUCLEOTIDE SEQUENCE [LARGE SCALE GENOMIC DNA]</scope>
    <source>
        <strain evidence="5 6">DSM 2657</strain>
    </source>
</reference>
<dbReference type="GO" id="GO:0003677">
    <property type="term" value="F:DNA binding"/>
    <property type="evidence" value="ECO:0007669"/>
    <property type="project" value="UniProtKB-KW"/>
</dbReference>
<dbReference type="InterPro" id="IPR039422">
    <property type="entry name" value="MarR/SlyA-like"/>
</dbReference>
<evidence type="ECO:0000313" key="6">
    <source>
        <dbReference type="Proteomes" id="UP000029859"/>
    </source>
</evidence>
<keyword evidence="2" id="KW-0238">DNA-binding</keyword>
<keyword evidence="1" id="KW-0805">Transcription regulation</keyword>
<dbReference type="PROSITE" id="PS50995">
    <property type="entry name" value="HTH_MARR_2"/>
    <property type="match status" value="1"/>
</dbReference>
<dbReference type="SMART" id="SM00347">
    <property type="entry name" value="HTH_MARR"/>
    <property type="match status" value="1"/>
</dbReference>
<keyword evidence="6" id="KW-1185">Reference proteome</keyword>
<dbReference type="InterPro" id="IPR022689">
    <property type="entry name" value="Iron_dep_repressor"/>
</dbReference>
<dbReference type="PANTHER" id="PTHR33164">
    <property type="entry name" value="TRANSCRIPTIONAL REGULATOR, MARR FAMILY"/>
    <property type="match status" value="1"/>
</dbReference>
<dbReference type="InterPro" id="IPR000835">
    <property type="entry name" value="HTH_MarR-typ"/>
</dbReference>
<evidence type="ECO:0000256" key="1">
    <source>
        <dbReference type="ARBA" id="ARBA00023015"/>
    </source>
</evidence>
<dbReference type="Proteomes" id="UP000029859">
    <property type="component" value="Unassembled WGS sequence"/>
</dbReference>
<feature type="domain" description="HTH marR-type" evidence="4">
    <location>
        <begin position="1"/>
        <end position="135"/>
    </location>
</feature>
<dbReference type="SMART" id="SM00529">
    <property type="entry name" value="HTH_DTXR"/>
    <property type="match status" value="1"/>
</dbReference>
<dbReference type="InterPro" id="IPR036388">
    <property type="entry name" value="WH-like_DNA-bd_sf"/>
</dbReference>
<sequence>MPAQLSFEKLDKYYQKILNTNEKLEKYADVSFISLLYLREVRSLVNPTISELASAMDVKKPSASNMVRKLVDMGLLEVERSNSDKRVVKLTLSAEGNEVIELSRSADDLFFEKIEEILNDDEFEVFAGLWGKITSNLEVGREK</sequence>
<protein>
    <recommendedName>
        <fullName evidence="4">HTH marR-type domain-containing protein</fullName>
    </recommendedName>
</protein>
<dbReference type="SUPFAM" id="SSF46785">
    <property type="entry name" value="Winged helix' DNA-binding domain"/>
    <property type="match status" value="1"/>
</dbReference>
<dbReference type="GO" id="GO:0003700">
    <property type="term" value="F:DNA-binding transcription factor activity"/>
    <property type="evidence" value="ECO:0007669"/>
    <property type="project" value="InterPro"/>
</dbReference>
<dbReference type="Gene3D" id="1.10.10.10">
    <property type="entry name" value="Winged helix-like DNA-binding domain superfamily/Winged helix DNA-binding domain"/>
    <property type="match status" value="1"/>
</dbReference>
<dbReference type="OrthoDB" id="141674at2157"/>
<evidence type="ECO:0000259" key="4">
    <source>
        <dbReference type="PROSITE" id="PS50995"/>
    </source>
</evidence>
<dbReference type="GO" id="GO:0006950">
    <property type="term" value="P:response to stress"/>
    <property type="evidence" value="ECO:0007669"/>
    <property type="project" value="TreeGrafter"/>
</dbReference>
<accession>A0A099T2N3</accession>
<dbReference type="InterPro" id="IPR023187">
    <property type="entry name" value="Tscrpt_reg_MarR-type_CS"/>
</dbReference>
<dbReference type="PROSITE" id="PS01117">
    <property type="entry name" value="HTH_MARR_1"/>
    <property type="match status" value="1"/>
</dbReference>
<name>A0A099T2N3_METMT</name>
<comment type="caution">
    <text evidence="5">The sequence shown here is derived from an EMBL/GenBank/DDBJ whole genome shotgun (WGS) entry which is preliminary data.</text>
</comment>
<dbReference type="GO" id="GO:0046914">
    <property type="term" value="F:transition metal ion binding"/>
    <property type="evidence" value="ECO:0007669"/>
    <property type="project" value="InterPro"/>
</dbReference>
<dbReference type="PRINTS" id="PR00598">
    <property type="entry name" value="HTHMARR"/>
</dbReference>
<evidence type="ECO:0000256" key="2">
    <source>
        <dbReference type="ARBA" id="ARBA00023125"/>
    </source>
</evidence>
<dbReference type="AlphaFoldDB" id="A0A099T2N3"/>
<proteinExistence type="predicted"/>
<dbReference type="Pfam" id="PF01047">
    <property type="entry name" value="MarR"/>
    <property type="match status" value="1"/>
</dbReference>